<keyword evidence="2" id="KW-1185">Reference proteome</keyword>
<evidence type="ECO:0000313" key="2">
    <source>
        <dbReference type="Proteomes" id="UP001519309"/>
    </source>
</evidence>
<comment type="caution">
    <text evidence="1">The sequence shown here is derived from an EMBL/GenBank/DDBJ whole genome shotgun (WGS) entry which is preliminary data.</text>
</comment>
<dbReference type="EMBL" id="JAGGLP010000066">
    <property type="protein sequence ID" value="MBP2056794.1"/>
    <property type="molecule type" value="Genomic_DNA"/>
</dbReference>
<gene>
    <name evidence="1" type="ORF">J2Z21_009813</name>
</gene>
<protein>
    <submittedName>
        <fullName evidence="1">Uncharacterized protein</fullName>
    </submittedName>
</protein>
<sequence length="72" mass="7664">MATFCGSNTTGRWGLTGRRQARHSGTAPLAAVRACAAAATSDAVRHRRAAALDTTRVDVTPWHSDGFARLVR</sequence>
<dbReference type="RefSeq" id="WP_159400003.1">
    <property type="nucleotide sequence ID" value="NZ_CP016279.1"/>
</dbReference>
<organism evidence="1 2">
    <name type="scientific">Streptomyces griseochromogenes</name>
    <dbReference type="NCBI Taxonomy" id="68214"/>
    <lineage>
        <taxon>Bacteria</taxon>
        <taxon>Bacillati</taxon>
        <taxon>Actinomycetota</taxon>
        <taxon>Actinomycetes</taxon>
        <taxon>Kitasatosporales</taxon>
        <taxon>Streptomycetaceae</taxon>
        <taxon>Streptomyces</taxon>
    </lineage>
</organism>
<dbReference type="Proteomes" id="UP001519309">
    <property type="component" value="Unassembled WGS sequence"/>
</dbReference>
<accession>A0ABS4MBK4</accession>
<evidence type="ECO:0000313" key="1">
    <source>
        <dbReference type="EMBL" id="MBP2056794.1"/>
    </source>
</evidence>
<proteinExistence type="predicted"/>
<name>A0ABS4MBK4_9ACTN</name>
<reference evidence="1 2" key="1">
    <citation type="submission" date="2021-03" db="EMBL/GenBank/DDBJ databases">
        <title>Genomic Encyclopedia of Type Strains, Phase IV (KMG-IV): sequencing the most valuable type-strain genomes for metagenomic binning, comparative biology and taxonomic classification.</title>
        <authorList>
            <person name="Goeker M."/>
        </authorList>
    </citation>
    <scope>NUCLEOTIDE SEQUENCE [LARGE SCALE GENOMIC DNA]</scope>
    <source>
        <strain evidence="1 2">DSM 40499</strain>
    </source>
</reference>